<protein>
    <submittedName>
        <fullName evidence="1">Uncharacterized protein</fullName>
    </submittedName>
</protein>
<sequence length="121" mass="13176">MAASFRCGCRGDQAPAKLVPSKPYRSKAFCVSSRLPCSSCLIQRKDVTPEEPALNECLLDLLSRRSAGVYRKEVVTQTTAFTLTCTTLAKKLRRGSTGKCSGKVKDRNYRTVGITVQSAIA</sequence>
<proteinExistence type="predicted"/>
<dbReference type="AlphaFoldDB" id="R9P764"/>
<keyword evidence="2" id="KW-1185">Reference proteome</keyword>
<accession>R9P764</accession>
<dbReference type="Proteomes" id="UP000014071">
    <property type="component" value="Unassembled WGS sequence"/>
</dbReference>
<dbReference type="EMBL" id="DF238808">
    <property type="protein sequence ID" value="GAC97092.1"/>
    <property type="molecule type" value="Genomic_DNA"/>
</dbReference>
<organism evidence="1 2">
    <name type="scientific">Pseudozyma hubeiensis (strain SY62)</name>
    <name type="common">Yeast</name>
    <dbReference type="NCBI Taxonomy" id="1305764"/>
    <lineage>
        <taxon>Eukaryota</taxon>
        <taxon>Fungi</taxon>
        <taxon>Dikarya</taxon>
        <taxon>Basidiomycota</taxon>
        <taxon>Ustilaginomycotina</taxon>
        <taxon>Ustilaginomycetes</taxon>
        <taxon>Ustilaginales</taxon>
        <taxon>Ustilaginaceae</taxon>
        <taxon>Pseudozyma</taxon>
    </lineage>
</organism>
<reference evidence="2" key="1">
    <citation type="journal article" date="2013" name="Genome Announc.">
        <title>Draft genome sequence of the basidiomycetous yeast-like fungus Pseudozyma hubeiensis SY62, which produces an abundant amount of the biosurfactant mannosylerythritol lipids.</title>
        <authorList>
            <person name="Konishi M."/>
            <person name="Hatada Y."/>
            <person name="Horiuchi J."/>
        </authorList>
    </citation>
    <scope>NUCLEOTIDE SEQUENCE [LARGE SCALE GENOMIC DNA]</scope>
    <source>
        <strain evidence="2">SY62</strain>
    </source>
</reference>
<evidence type="ECO:0000313" key="1">
    <source>
        <dbReference type="EMBL" id="GAC97092.1"/>
    </source>
</evidence>
<dbReference type="RefSeq" id="XP_012190679.1">
    <property type="nucleotide sequence ID" value="XM_012335289.1"/>
</dbReference>
<name>R9P764_PSEHS</name>
<gene>
    <name evidence="1" type="ORF">PHSY_004676</name>
</gene>
<evidence type="ECO:0000313" key="2">
    <source>
        <dbReference type="Proteomes" id="UP000014071"/>
    </source>
</evidence>
<dbReference type="HOGENOM" id="CLU_2039064_0_0_1"/>
<dbReference type="GeneID" id="24109958"/>